<dbReference type="InterPro" id="IPR024002">
    <property type="entry name" value="For/NO2_transpt_CS"/>
</dbReference>
<organism evidence="7 8">
    <name type="scientific">Defluviitalea saccharophila</name>
    <dbReference type="NCBI Taxonomy" id="879970"/>
    <lineage>
        <taxon>Bacteria</taxon>
        <taxon>Bacillati</taxon>
        <taxon>Bacillota</taxon>
        <taxon>Clostridia</taxon>
        <taxon>Lachnospirales</taxon>
        <taxon>Defluviitaleaceae</taxon>
        <taxon>Defluviitalea</taxon>
    </lineage>
</organism>
<comment type="similarity">
    <text evidence="5">Belongs to the FNT transporter (TC 1.A.16) family.</text>
</comment>
<feature type="transmembrane region" description="Helical" evidence="6">
    <location>
        <begin position="247"/>
        <end position="269"/>
    </location>
</feature>
<reference evidence="7 8" key="1">
    <citation type="submission" date="2023-03" db="EMBL/GenBank/DDBJ databases">
        <title>Novel Species.</title>
        <authorList>
            <person name="Ma S."/>
        </authorList>
    </citation>
    <scope>NUCLEOTIDE SEQUENCE [LARGE SCALE GENOMIC DNA]</scope>
    <source>
        <strain evidence="7 8">LIND6LT2</strain>
    </source>
</reference>
<dbReference type="PANTHER" id="PTHR30520:SF6">
    <property type="entry name" value="FORMATE_NITRATE FAMILY TRANSPORTER (EUROFUNG)"/>
    <property type="match status" value="1"/>
</dbReference>
<dbReference type="NCBIfam" id="TIGR00790">
    <property type="entry name" value="fnt"/>
    <property type="match status" value="1"/>
</dbReference>
<sequence length="287" mass="31049">MDRNYLTPEEIVDYTIETGVKKANRTVFQQFMLAILAGAFIAMGAIASNTAVHDISNPGISKLVAGAIFPVGLLMVVIAGAELFTGNCLLSLALFEKRISLYQMIRNLFIVYAGNFIGSLGFAWLEANSGLFDINSGKLGALHIKTAIYKTGLSFPKALILGIMCNVIVCIAVWMMYGAKDMSGKVWAGFFPVFAFVVSGYEHSVANMYYIPAGLFAKANPLYVQAGGFTSEALAGLGWKSFILTNLLPVTIGNIIGGSLFVGGIYWLAFKKKISHHPSIQKMDNML</sequence>
<name>A0ABZ2Y1E9_9FIRM</name>
<dbReference type="InterPro" id="IPR000292">
    <property type="entry name" value="For/NO2_transpt"/>
</dbReference>
<evidence type="ECO:0000256" key="2">
    <source>
        <dbReference type="ARBA" id="ARBA00022692"/>
    </source>
</evidence>
<dbReference type="RefSeq" id="WP_341876154.1">
    <property type="nucleotide sequence ID" value="NZ_CP121687.1"/>
</dbReference>
<keyword evidence="8" id="KW-1185">Reference proteome</keyword>
<evidence type="ECO:0000313" key="8">
    <source>
        <dbReference type="Proteomes" id="UP001486565"/>
    </source>
</evidence>
<dbReference type="EMBL" id="CP121687">
    <property type="protein sequence ID" value="WZL69147.1"/>
    <property type="molecule type" value="Genomic_DNA"/>
</dbReference>
<keyword evidence="2 6" id="KW-0812">Transmembrane</keyword>
<proteinExistence type="inferred from homology"/>
<protein>
    <submittedName>
        <fullName evidence="7">Formate/nitrite transporter family protein</fullName>
    </submittedName>
</protein>
<feature type="transmembrane region" description="Helical" evidence="6">
    <location>
        <begin position="158"/>
        <end position="177"/>
    </location>
</feature>
<gene>
    <name evidence="7" type="ORF">QBE51_10095</name>
</gene>
<evidence type="ECO:0000256" key="1">
    <source>
        <dbReference type="ARBA" id="ARBA00004141"/>
    </source>
</evidence>
<evidence type="ECO:0000313" key="7">
    <source>
        <dbReference type="EMBL" id="WZL69147.1"/>
    </source>
</evidence>
<comment type="subcellular location">
    <subcellularLocation>
        <location evidence="1">Membrane</location>
        <topology evidence="1">Multi-pass membrane protein</topology>
    </subcellularLocation>
</comment>
<feature type="transmembrane region" description="Helical" evidence="6">
    <location>
        <begin position="64"/>
        <end position="95"/>
    </location>
</feature>
<keyword evidence="4 6" id="KW-0472">Membrane</keyword>
<evidence type="ECO:0000256" key="4">
    <source>
        <dbReference type="ARBA" id="ARBA00023136"/>
    </source>
</evidence>
<dbReference type="InterPro" id="IPR023271">
    <property type="entry name" value="Aquaporin-like"/>
</dbReference>
<dbReference type="Proteomes" id="UP001486565">
    <property type="component" value="Chromosome"/>
</dbReference>
<evidence type="ECO:0000256" key="5">
    <source>
        <dbReference type="ARBA" id="ARBA00049660"/>
    </source>
</evidence>
<accession>A0ABZ2Y1E9</accession>
<feature type="transmembrane region" description="Helical" evidence="6">
    <location>
        <begin position="184"/>
        <end position="201"/>
    </location>
</feature>
<feature type="transmembrane region" description="Helical" evidence="6">
    <location>
        <begin position="107"/>
        <end position="125"/>
    </location>
</feature>
<dbReference type="PANTHER" id="PTHR30520">
    <property type="entry name" value="FORMATE TRANSPORTER-RELATED"/>
    <property type="match status" value="1"/>
</dbReference>
<keyword evidence="3 6" id="KW-1133">Transmembrane helix</keyword>
<dbReference type="Gene3D" id="1.20.1080.10">
    <property type="entry name" value="Glycerol uptake facilitator protein"/>
    <property type="match status" value="1"/>
</dbReference>
<dbReference type="PROSITE" id="PS01005">
    <property type="entry name" value="FORMATE_NITRITE_TP_1"/>
    <property type="match status" value="1"/>
</dbReference>
<dbReference type="Pfam" id="PF01226">
    <property type="entry name" value="Form_Nir_trans"/>
    <property type="match status" value="1"/>
</dbReference>
<feature type="transmembrane region" description="Helical" evidence="6">
    <location>
        <begin position="31"/>
        <end position="52"/>
    </location>
</feature>
<evidence type="ECO:0000256" key="6">
    <source>
        <dbReference type="SAM" id="Phobius"/>
    </source>
</evidence>
<evidence type="ECO:0000256" key="3">
    <source>
        <dbReference type="ARBA" id="ARBA00022989"/>
    </source>
</evidence>